<name>A0A0R1Z213_9LACO</name>
<dbReference type="InterPro" id="IPR014043">
    <property type="entry name" value="Acyl_transferase_dom"/>
</dbReference>
<reference evidence="7 8" key="1">
    <citation type="journal article" date="2015" name="Genome Announc.">
        <title>Expanding the biotechnology potential of lactobacilli through comparative genomics of 213 strains and associated genera.</title>
        <authorList>
            <person name="Sun Z."/>
            <person name="Harris H.M."/>
            <person name="McCann A."/>
            <person name="Guo C."/>
            <person name="Argimon S."/>
            <person name="Zhang W."/>
            <person name="Yang X."/>
            <person name="Jeffery I.B."/>
            <person name="Cooney J.C."/>
            <person name="Kagawa T.F."/>
            <person name="Liu W."/>
            <person name="Song Y."/>
            <person name="Salvetti E."/>
            <person name="Wrobel A."/>
            <person name="Rasinkangas P."/>
            <person name="Parkhill J."/>
            <person name="Rea M.C."/>
            <person name="O'Sullivan O."/>
            <person name="Ritari J."/>
            <person name="Douillard F.P."/>
            <person name="Paul Ross R."/>
            <person name="Yang R."/>
            <person name="Briner A.E."/>
            <person name="Felis G.E."/>
            <person name="de Vos W.M."/>
            <person name="Barrangou R."/>
            <person name="Klaenhammer T.R."/>
            <person name="Caufield P.W."/>
            <person name="Cui Y."/>
            <person name="Zhang H."/>
            <person name="O'Toole P.W."/>
        </authorList>
    </citation>
    <scope>NUCLEOTIDE SEQUENCE [LARGE SCALE GENOMIC DNA]</scope>
    <source>
        <strain evidence="7 8">DSM 18390</strain>
    </source>
</reference>
<evidence type="ECO:0000259" key="6">
    <source>
        <dbReference type="SMART" id="SM00827"/>
    </source>
</evidence>
<dbReference type="GO" id="GO:0006633">
    <property type="term" value="P:fatty acid biosynthetic process"/>
    <property type="evidence" value="ECO:0007669"/>
    <property type="project" value="TreeGrafter"/>
</dbReference>
<proteinExistence type="inferred from homology"/>
<dbReference type="Pfam" id="PF00698">
    <property type="entry name" value="Acyl_transf_1"/>
    <property type="match status" value="1"/>
</dbReference>
<dbReference type="PANTHER" id="PTHR42681:SF1">
    <property type="entry name" value="MALONYL-COA-ACYL CARRIER PROTEIN TRANSACYLASE, MITOCHONDRIAL"/>
    <property type="match status" value="1"/>
</dbReference>
<dbReference type="RefSeq" id="WP_008211910.1">
    <property type="nucleotide sequence ID" value="NZ_AZFZ01000001.1"/>
</dbReference>
<evidence type="ECO:0000256" key="5">
    <source>
        <dbReference type="PIRSR" id="PIRSR000446-1"/>
    </source>
</evidence>
<sequence length="305" mass="33402">MKLSYLFSGQGKQFAGMGQDIYQQESIYRDTIEEASDILHLDLRNPDVMSDPKNTQVAIVTMSTGIYRILEKDVGAPIGAAGLSLGEYSALIAARGIQFEDALPLVHDRSQYMDRAGQNHPGKMAAVLKANPDIVREACRVGSQAGEIYPANYNTTSQIVIGGSEAGLAAATDFLHEHGIKRVVPLKMTVASHTPFMQEASDLLADRVVNVAFHDFKFPVISNTTKQPFELAHVKQTLVDQLVNPTYFVDCLQALHNLDSQAMIEIGPGDTLMKFALKSIPNVQAYHVDSVATLNEVRTNMKLVK</sequence>
<evidence type="ECO:0000313" key="8">
    <source>
        <dbReference type="Proteomes" id="UP000051010"/>
    </source>
</evidence>
<dbReference type="SUPFAM" id="SSF52151">
    <property type="entry name" value="FabD/lysophospholipase-like"/>
    <property type="match status" value="1"/>
</dbReference>
<evidence type="ECO:0000256" key="3">
    <source>
        <dbReference type="ARBA" id="ARBA00048462"/>
    </source>
</evidence>
<dbReference type="Gene3D" id="3.40.366.10">
    <property type="entry name" value="Malonyl-Coenzyme A Acyl Carrier Protein, domain 2"/>
    <property type="match status" value="1"/>
</dbReference>
<dbReference type="EMBL" id="AZFZ01000001">
    <property type="protein sequence ID" value="KRM45862.1"/>
    <property type="molecule type" value="Genomic_DNA"/>
</dbReference>
<dbReference type="GO" id="GO:0005829">
    <property type="term" value="C:cytosol"/>
    <property type="evidence" value="ECO:0007669"/>
    <property type="project" value="TreeGrafter"/>
</dbReference>
<dbReference type="PANTHER" id="PTHR42681">
    <property type="entry name" value="MALONYL-COA-ACYL CARRIER PROTEIN TRANSACYLASE, MITOCHONDRIAL"/>
    <property type="match status" value="1"/>
</dbReference>
<evidence type="ECO:0000313" key="7">
    <source>
        <dbReference type="EMBL" id="KRM45862.1"/>
    </source>
</evidence>
<dbReference type="AlphaFoldDB" id="A0A0R1Z213"/>
<comment type="similarity">
    <text evidence="4">Belongs to the fabD family.</text>
</comment>
<keyword evidence="2 4" id="KW-0012">Acyltransferase</keyword>
<dbReference type="PIRSF" id="PIRSF000446">
    <property type="entry name" value="Mct"/>
    <property type="match status" value="1"/>
</dbReference>
<dbReference type="EC" id="2.3.1.39" evidence="4"/>
<dbReference type="GO" id="GO:0004314">
    <property type="term" value="F:[acyl-carrier-protein] S-malonyltransferase activity"/>
    <property type="evidence" value="ECO:0007669"/>
    <property type="project" value="UniProtKB-EC"/>
</dbReference>
<dbReference type="InterPro" id="IPR016035">
    <property type="entry name" value="Acyl_Trfase/lysoPLipase"/>
</dbReference>
<feature type="domain" description="Malonyl-CoA:ACP transacylase (MAT)" evidence="6">
    <location>
        <begin position="6"/>
        <end position="296"/>
    </location>
</feature>
<dbReference type="InterPro" id="IPR050858">
    <property type="entry name" value="Mal-CoA-ACP_Trans/PKS_FabD"/>
</dbReference>
<dbReference type="PATRIC" id="fig|1423786.4.peg.43"/>
<dbReference type="InterPro" id="IPR001227">
    <property type="entry name" value="Ac_transferase_dom_sf"/>
</dbReference>
<dbReference type="Proteomes" id="UP000051010">
    <property type="component" value="Unassembled WGS sequence"/>
</dbReference>
<evidence type="ECO:0000256" key="2">
    <source>
        <dbReference type="ARBA" id="ARBA00023315"/>
    </source>
</evidence>
<dbReference type="InterPro" id="IPR024925">
    <property type="entry name" value="Malonyl_CoA-ACP_transAc"/>
</dbReference>
<evidence type="ECO:0000256" key="4">
    <source>
        <dbReference type="PIRNR" id="PIRNR000446"/>
    </source>
</evidence>
<feature type="active site" evidence="5">
    <location>
        <position position="193"/>
    </location>
</feature>
<accession>A0A0R1Z213</accession>
<organism evidence="7 8">
    <name type="scientific">Lentilactobacillus parafarraginis DSM 18390 = JCM 14109</name>
    <dbReference type="NCBI Taxonomy" id="1423786"/>
    <lineage>
        <taxon>Bacteria</taxon>
        <taxon>Bacillati</taxon>
        <taxon>Bacillota</taxon>
        <taxon>Bacilli</taxon>
        <taxon>Lactobacillales</taxon>
        <taxon>Lactobacillaceae</taxon>
        <taxon>Lentilactobacillus</taxon>
    </lineage>
</organism>
<dbReference type="SMART" id="SM00827">
    <property type="entry name" value="PKS_AT"/>
    <property type="match status" value="1"/>
</dbReference>
<dbReference type="InterPro" id="IPR016036">
    <property type="entry name" value="Malonyl_transacylase_ACP-bd"/>
</dbReference>
<dbReference type="Gene3D" id="3.30.70.250">
    <property type="entry name" value="Malonyl-CoA ACP transacylase, ACP-binding"/>
    <property type="match status" value="1"/>
</dbReference>
<comment type="catalytic activity">
    <reaction evidence="3 4">
        <text>holo-[ACP] + malonyl-CoA = malonyl-[ACP] + CoA</text>
        <dbReference type="Rhea" id="RHEA:41792"/>
        <dbReference type="Rhea" id="RHEA-COMP:9623"/>
        <dbReference type="Rhea" id="RHEA-COMP:9685"/>
        <dbReference type="ChEBI" id="CHEBI:57287"/>
        <dbReference type="ChEBI" id="CHEBI:57384"/>
        <dbReference type="ChEBI" id="CHEBI:64479"/>
        <dbReference type="ChEBI" id="CHEBI:78449"/>
        <dbReference type="EC" id="2.3.1.39"/>
    </reaction>
</comment>
<comment type="caution">
    <text evidence="7">The sequence shown here is derived from an EMBL/GenBank/DDBJ whole genome shotgun (WGS) entry which is preliminary data.</text>
</comment>
<evidence type="ECO:0000256" key="1">
    <source>
        <dbReference type="ARBA" id="ARBA00022679"/>
    </source>
</evidence>
<protein>
    <recommendedName>
        <fullName evidence="4">Malonyl CoA-acyl carrier protein transacylase</fullName>
        <ecNumber evidence="4">2.3.1.39</ecNumber>
    </recommendedName>
</protein>
<gene>
    <name evidence="7" type="ORF">FD47_GL000044</name>
</gene>
<dbReference type="SUPFAM" id="SSF55048">
    <property type="entry name" value="Probable ACP-binding domain of malonyl-CoA ACP transacylase"/>
    <property type="match status" value="1"/>
</dbReference>
<feature type="active site" evidence="5">
    <location>
        <position position="84"/>
    </location>
</feature>
<keyword evidence="1 4" id="KW-0808">Transferase</keyword>